<dbReference type="EMBL" id="CAFBMT010000039">
    <property type="protein sequence ID" value="CAB4958676.1"/>
    <property type="molecule type" value="Genomic_DNA"/>
</dbReference>
<organism evidence="3">
    <name type="scientific">freshwater metagenome</name>
    <dbReference type="NCBI Taxonomy" id="449393"/>
    <lineage>
        <taxon>unclassified sequences</taxon>
        <taxon>metagenomes</taxon>
        <taxon>ecological metagenomes</taxon>
    </lineage>
</organism>
<evidence type="ECO:0000313" key="6">
    <source>
        <dbReference type="EMBL" id="CAB4958676.1"/>
    </source>
</evidence>
<proteinExistence type="predicted"/>
<feature type="region of interest" description="Disordered" evidence="1">
    <location>
        <begin position="1"/>
        <end position="20"/>
    </location>
</feature>
<evidence type="ECO:0000313" key="5">
    <source>
        <dbReference type="EMBL" id="CAB4851359.1"/>
    </source>
</evidence>
<protein>
    <submittedName>
        <fullName evidence="3">Unannotated protein</fullName>
    </submittedName>
</protein>
<dbReference type="EMBL" id="CAFAAV010000139">
    <property type="protein sequence ID" value="CAB4826643.1"/>
    <property type="molecule type" value="Genomic_DNA"/>
</dbReference>
<evidence type="ECO:0000313" key="2">
    <source>
        <dbReference type="EMBL" id="CAB4365518.1"/>
    </source>
</evidence>
<evidence type="ECO:0000256" key="1">
    <source>
        <dbReference type="SAM" id="MobiDB-lite"/>
    </source>
</evidence>
<dbReference type="AlphaFoldDB" id="A0A6J6TQA7"/>
<dbReference type="EMBL" id="CAESGF010000034">
    <property type="protein sequence ID" value="CAB4365518.1"/>
    <property type="molecule type" value="Genomic_DNA"/>
</dbReference>
<dbReference type="EMBL" id="CAFBOL010000119">
    <property type="protein sequence ID" value="CAB5013300.1"/>
    <property type="molecule type" value="Genomic_DNA"/>
</dbReference>
<name>A0A6J6TQA7_9ZZZZ</name>
<sequence length="57" mass="5820">MSDPASSSTETPHGTGLLPRDFSADELAAAPVLTSIDSLLLDLTEDEDDAFAAALAS</sequence>
<dbReference type="EMBL" id="CAFBIY010000078">
    <property type="protein sequence ID" value="CAB4851359.1"/>
    <property type="molecule type" value="Genomic_DNA"/>
</dbReference>
<reference evidence="3" key="1">
    <citation type="submission" date="2020-05" db="EMBL/GenBank/DDBJ databases">
        <authorList>
            <person name="Chiriac C."/>
            <person name="Salcher M."/>
            <person name="Ghai R."/>
            <person name="Kavagutti S V."/>
        </authorList>
    </citation>
    <scope>NUCLEOTIDE SEQUENCE</scope>
</reference>
<evidence type="ECO:0000313" key="7">
    <source>
        <dbReference type="EMBL" id="CAB5013300.1"/>
    </source>
</evidence>
<accession>A0A6J6TQA7</accession>
<gene>
    <name evidence="3" type="ORF">UFOPK2656_03442</name>
    <name evidence="4" type="ORF">UFOPK3099_01735</name>
    <name evidence="5" type="ORF">UFOPK3267_01500</name>
    <name evidence="6" type="ORF">UFOPK3651_03361</name>
    <name evidence="7" type="ORF">UFOPK3931_02934</name>
    <name evidence="2" type="ORF">UFOPK4189_03261</name>
</gene>
<feature type="compositionally biased region" description="Polar residues" evidence="1">
    <location>
        <begin position="1"/>
        <end position="12"/>
    </location>
</feature>
<dbReference type="EMBL" id="CAEZYF010000039">
    <property type="protein sequence ID" value="CAB4749288.1"/>
    <property type="molecule type" value="Genomic_DNA"/>
</dbReference>
<evidence type="ECO:0000313" key="4">
    <source>
        <dbReference type="EMBL" id="CAB4826643.1"/>
    </source>
</evidence>
<evidence type="ECO:0000313" key="3">
    <source>
        <dbReference type="EMBL" id="CAB4749288.1"/>
    </source>
</evidence>